<feature type="transmembrane region" description="Helical" evidence="1">
    <location>
        <begin position="67"/>
        <end position="85"/>
    </location>
</feature>
<dbReference type="EMBL" id="JAGDEL010000003">
    <property type="protein sequence ID" value="MBO1511226.1"/>
    <property type="molecule type" value="Genomic_DNA"/>
</dbReference>
<name>A0ABS3MZG3_9BACI</name>
<accession>A0ABS3MZG3</accession>
<keyword evidence="3" id="KW-1185">Reference proteome</keyword>
<dbReference type="Proteomes" id="UP000663981">
    <property type="component" value="Unassembled WGS sequence"/>
</dbReference>
<comment type="caution">
    <text evidence="2">The sequence shown here is derived from an EMBL/GenBank/DDBJ whole genome shotgun (WGS) entry which is preliminary data.</text>
</comment>
<reference evidence="2 3" key="1">
    <citation type="submission" date="2021-03" db="EMBL/GenBank/DDBJ databases">
        <title>Whole genome sequence of Metabacillus bambusae BG109.</title>
        <authorList>
            <person name="Jeong J.W."/>
        </authorList>
    </citation>
    <scope>NUCLEOTIDE SEQUENCE [LARGE SCALE GENOMIC DNA]</scope>
    <source>
        <strain evidence="2 3">BG109</strain>
    </source>
</reference>
<keyword evidence="1" id="KW-1133">Transmembrane helix</keyword>
<organism evidence="2 3">
    <name type="scientific">Metabacillus bambusae</name>
    <dbReference type="NCBI Taxonomy" id="2795218"/>
    <lineage>
        <taxon>Bacteria</taxon>
        <taxon>Bacillati</taxon>
        <taxon>Bacillota</taxon>
        <taxon>Bacilli</taxon>
        <taxon>Bacillales</taxon>
        <taxon>Bacillaceae</taxon>
        <taxon>Metabacillus</taxon>
    </lineage>
</organism>
<dbReference type="RefSeq" id="WP_207976038.1">
    <property type="nucleotide sequence ID" value="NZ_JAGDEL010000003.1"/>
</dbReference>
<keyword evidence="1" id="KW-0472">Membrane</keyword>
<protein>
    <submittedName>
        <fullName evidence="2">Uncharacterized protein</fullName>
    </submittedName>
</protein>
<evidence type="ECO:0000256" key="1">
    <source>
        <dbReference type="SAM" id="Phobius"/>
    </source>
</evidence>
<gene>
    <name evidence="2" type="ORF">I7822_06000</name>
</gene>
<feature type="transmembrane region" description="Helical" evidence="1">
    <location>
        <begin position="97"/>
        <end position="114"/>
    </location>
</feature>
<proteinExistence type="predicted"/>
<evidence type="ECO:0000313" key="2">
    <source>
        <dbReference type="EMBL" id="MBO1511226.1"/>
    </source>
</evidence>
<keyword evidence="1" id="KW-0812">Transmembrane</keyword>
<feature type="transmembrane region" description="Helical" evidence="1">
    <location>
        <begin position="31"/>
        <end position="55"/>
    </location>
</feature>
<sequence length="157" mass="17972">MKKTQKLEAVLWSIALPGFGQLLNGQLLKGIIFILLEFMINVMSSFNQAIMFSFLGKITEAGRAIDYQWLMFYPCVYMYAMYDAYKFAEGENPQLSFLPFAFGAYFVTIGLMYSPNLFFGISFGPIWLPMLSLIPGLVIGFIIRYLLMKSISKFKNQ</sequence>
<evidence type="ECO:0000313" key="3">
    <source>
        <dbReference type="Proteomes" id="UP000663981"/>
    </source>
</evidence>
<feature type="transmembrane region" description="Helical" evidence="1">
    <location>
        <begin position="126"/>
        <end position="147"/>
    </location>
</feature>